<protein>
    <submittedName>
        <fullName evidence="10">Putative ABC transport system permease protein</fullName>
    </submittedName>
</protein>
<dbReference type="EMBL" id="FOHU01000002">
    <property type="protein sequence ID" value="SES86590.1"/>
    <property type="molecule type" value="Genomic_DNA"/>
</dbReference>
<feature type="transmembrane region" description="Helical" evidence="7">
    <location>
        <begin position="366"/>
        <end position="385"/>
    </location>
</feature>
<feature type="domain" description="MacB-like periplasmic core" evidence="9">
    <location>
        <begin position="21"/>
        <end position="237"/>
    </location>
</feature>
<keyword evidence="3 7" id="KW-0812">Transmembrane</keyword>
<evidence type="ECO:0000256" key="1">
    <source>
        <dbReference type="ARBA" id="ARBA00004651"/>
    </source>
</evidence>
<keyword evidence="2" id="KW-1003">Cell membrane</keyword>
<gene>
    <name evidence="10" type="ORF">SAMN05660297_00773</name>
</gene>
<feature type="transmembrane region" description="Helical" evidence="7">
    <location>
        <begin position="273"/>
        <end position="301"/>
    </location>
</feature>
<feature type="domain" description="ABC3 transporter permease C-terminal" evidence="8">
    <location>
        <begin position="283"/>
        <end position="395"/>
    </location>
</feature>
<dbReference type="GO" id="GO:0022857">
    <property type="term" value="F:transmembrane transporter activity"/>
    <property type="evidence" value="ECO:0007669"/>
    <property type="project" value="TreeGrafter"/>
</dbReference>
<dbReference type="RefSeq" id="WP_090439591.1">
    <property type="nucleotide sequence ID" value="NZ_FOHU01000002.1"/>
</dbReference>
<dbReference type="InterPro" id="IPR025857">
    <property type="entry name" value="MacB_PCD"/>
</dbReference>
<evidence type="ECO:0000256" key="7">
    <source>
        <dbReference type="SAM" id="Phobius"/>
    </source>
</evidence>
<keyword evidence="11" id="KW-1185">Reference proteome</keyword>
<evidence type="ECO:0000259" key="8">
    <source>
        <dbReference type="Pfam" id="PF02687"/>
    </source>
</evidence>
<dbReference type="InterPro" id="IPR050250">
    <property type="entry name" value="Macrolide_Exporter_MacB"/>
</dbReference>
<evidence type="ECO:0000313" key="11">
    <source>
        <dbReference type="Proteomes" id="UP000199568"/>
    </source>
</evidence>
<dbReference type="InterPro" id="IPR003838">
    <property type="entry name" value="ABC3_permease_C"/>
</dbReference>
<name>A0A1H9ZXS8_9FIRM</name>
<dbReference type="GO" id="GO:0005886">
    <property type="term" value="C:plasma membrane"/>
    <property type="evidence" value="ECO:0007669"/>
    <property type="project" value="UniProtKB-SubCell"/>
</dbReference>
<evidence type="ECO:0000256" key="6">
    <source>
        <dbReference type="ARBA" id="ARBA00038076"/>
    </source>
</evidence>
<dbReference type="PANTHER" id="PTHR30572">
    <property type="entry name" value="MEMBRANE COMPONENT OF TRANSPORTER-RELATED"/>
    <property type="match status" value="1"/>
</dbReference>
<evidence type="ECO:0000256" key="5">
    <source>
        <dbReference type="ARBA" id="ARBA00023136"/>
    </source>
</evidence>
<dbReference type="STRING" id="426128.SAMN05660297_00773"/>
<evidence type="ECO:0000313" key="10">
    <source>
        <dbReference type="EMBL" id="SES86590.1"/>
    </source>
</evidence>
<comment type="similarity">
    <text evidence="6">Belongs to the ABC-4 integral membrane protein family.</text>
</comment>
<evidence type="ECO:0000256" key="4">
    <source>
        <dbReference type="ARBA" id="ARBA00022989"/>
    </source>
</evidence>
<dbReference type="Pfam" id="PF12704">
    <property type="entry name" value="MacB_PCD"/>
    <property type="match status" value="1"/>
</dbReference>
<dbReference type="Pfam" id="PF02687">
    <property type="entry name" value="FtsX"/>
    <property type="match status" value="1"/>
</dbReference>
<dbReference type="Proteomes" id="UP000199568">
    <property type="component" value="Unassembled WGS sequence"/>
</dbReference>
<keyword evidence="4 7" id="KW-1133">Transmembrane helix</keyword>
<proteinExistence type="inferred from homology"/>
<evidence type="ECO:0000256" key="3">
    <source>
        <dbReference type="ARBA" id="ARBA00022692"/>
    </source>
</evidence>
<keyword evidence="5 7" id="KW-0472">Membrane</keyword>
<feature type="transmembrane region" description="Helical" evidence="7">
    <location>
        <begin position="21"/>
        <end position="42"/>
    </location>
</feature>
<sequence length="402" mass="44094">MLLIETLRVALQSIWANKMRSSLTVLGLVIGILSVVVITTLGNAAQADMTSVFDAYGKGKLSVGLRHNNDRPAVYRDYFSDEDITAVGRMETDVFAVSPELSRWMTMSHGNKQMSIDMYGVNQNYHEVETVDIIRGRFLTEEDVLGRRNVMVIDEKAARYLFGSTDCIGEIVTLTTGWHTVELMIIGVDKLLDSAILNMAMGNYAYGYMPITLATRMDSIDRYPMLLLQAQEGLETNIVGERVLSLLERRNKERDMYRVYSHEDDLSQVNEGIGFLTLTVSGIAGISLLVGGIGIMNIMLVSVTERTREIGIRKAIGAKPSVILLQFLVEAVILSLFGGILGLSIGGLISFGIVGALGLPFVISKGAIIMAFVFSTTVGIVFGVYPANKASKLDPIEALRYE</sequence>
<organism evidence="10 11">
    <name type="scientific">Natronincola peptidivorans</name>
    <dbReference type="NCBI Taxonomy" id="426128"/>
    <lineage>
        <taxon>Bacteria</taxon>
        <taxon>Bacillati</taxon>
        <taxon>Bacillota</taxon>
        <taxon>Clostridia</taxon>
        <taxon>Peptostreptococcales</taxon>
        <taxon>Natronincolaceae</taxon>
        <taxon>Natronincola</taxon>
    </lineage>
</organism>
<dbReference type="PANTHER" id="PTHR30572:SF4">
    <property type="entry name" value="ABC TRANSPORTER PERMEASE YTRF"/>
    <property type="match status" value="1"/>
</dbReference>
<dbReference type="OrthoDB" id="9770036at2"/>
<evidence type="ECO:0000259" key="9">
    <source>
        <dbReference type="Pfam" id="PF12704"/>
    </source>
</evidence>
<dbReference type="AlphaFoldDB" id="A0A1H9ZXS8"/>
<comment type="subcellular location">
    <subcellularLocation>
        <location evidence="1">Cell membrane</location>
        <topology evidence="1">Multi-pass membrane protein</topology>
    </subcellularLocation>
</comment>
<reference evidence="10 11" key="1">
    <citation type="submission" date="2016-10" db="EMBL/GenBank/DDBJ databases">
        <authorList>
            <person name="de Groot N.N."/>
        </authorList>
    </citation>
    <scope>NUCLEOTIDE SEQUENCE [LARGE SCALE GENOMIC DNA]</scope>
    <source>
        <strain evidence="10 11">DSM 18979</strain>
    </source>
</reference>
<feature type="transmembrane region" description="Helical" evidence="7">
    <location>
        <begin position="322"/>
        <end position="354"/>
    </location>
</feature>
<evidence type="ECO:0000256" key="2">
    <source>
        <dbReference type="ARBA" id="ARBA00022475"/>
    </source>
</evidence>
<accession>A0A1H9ZXS8</accession>